<dbReference type="GO" id="GO:0005829">
    <property type="term" value="C:cytosol"/>
    <property type="evidence" value="ECO:0007669"/>
    <property type="project" value="TreeGrafter"/>
</dbReference>
<accession>A0A381SWD7</accession>
<dbReference type="PANTHER" id="PTHR11365:SF23">
    <property type="entry name" value="HYPOTHETICAL 5-OXOPROLINASE (EUROFUNG)-RELATED"/>
    <property type="match status" value="1"/>
</dbReference>
<feature type="domain" description="Hydantoinase B/oxoprolinase" evidence="1">
    <location>
        <begin position="23"/>
        <end position="317"/>
    </location>
</feature>
<feature type="non-terminal residue" evidence="2">
    <location>
        <position position="318"/>
    </location>
</feature>
<dbReference type="InterPro" id="IPR003692">
    <property type="entry name" value="Hydantoinase_B"/>
</dbReference>
<reference evidence="2" key="1">
    <citation type="submission" date="2018-05" db="EMBL/GenBank/DDBJ databases">
        <authorList>
            <person name="Lanie J.A."/>
            <person name="Ng W.-L."/>
            <person name="Kazmierczak K.M."/>
            <person name="Andrzejewski T.M."/>
            <person name="Davidsen T.M."/>
            <person name="Wayne K.J."/>
            <person name="Tettelin H."/>
            <person name="Glass J.I."/>
            <person name="Rusch D."/>
            <person name="Podicherti R."/>
            <person name="Tsui H.-C.T."/>
            <person name="Winkler M.E."/>
        </authorList>
    </citation>
    <scope>NUCLEOTIDE SEQUENCE</scope>
</reference>
<dbReference type="EMBL" id="UINC01003601">
    <property type="protein sequence ID" value="SVA07714.1"/>
    <property type="molecule type" value="Genomic_DNA"/>
</dbReference>
<evidence type="ECO:0000259" key="1">
    <source>
        <dbReference type="Pfam" id="PF02538"/>
    </source>
</evidence>
<dbReference type="GO" id="GO:0006749">
    <property type="term" value="P:glutathione metabolic process"/>
    <property type="evidence" value="ECO:0007669"/>
    <property type="project" value="TreeGrafter"/>
</dbReference>
<protein>
    <recommendedName>
        <fullName evidence="1">Hydantoinase B/oxoprolinase domain-containing protein</fullName>
    </recommendedName>
</protein>
<dbReference type="Pfam" id="PF02538">
    <property type="entry name" value="Hydantoinase_B"/>
    <property type="match status" value="1"/>
</dbReference>
<dbReference type="AlphaFoldDB" id="A0A381SWD7"/>
<dbReference type="InterPro" id="IPR045079">
    <property type="entry name" value="Oxoprolinase-like"/>
</dbReference>
<proteinExistence type="predicted"/>
<name>A0A381SWD7_9ZZZZ</name>
<dbReference type="PANTHER" id="PTHR11365">
    <property type="entry name" value="5-OXOPROLINASE RELATED"/>
    <property type="match status" value="1"/>
</dbReference>
<gene>
    <name evidence="2" type="ORF">METZ01_LOCUS60568</name>
</gene>
<dbReference type="GO" id="GO:0017168">
    <property type="term" value="F:5-oxoprolinase (ATP-hydrolyzing) activity"/>
    <property type="evidence" value="ECO:0007669"/>
    <property type="project" value="TreeGrafter"/>
</dbReference>
<sequence>MKENEINIFKPKILKNNNKKNIDPITAEIIRSGLNSAAEQMKKVLIRSAFSPIIYEVLDFASAIYDKNYCMLAQSPSLPGFMGTLSFCVEQSVKEVGGEENLFDGDIIIYNNPFGSGSHSQDVAIVKPAFLEDELIGYSAIKAHWLDTGAKAPYCTDTVDIFQEGTIYPGLKLFNKGELVEDIYKLIIANSRVPKAIIGDLNAQLNGVTAGANELKRIVKKYGYELFYNSVLQIYDHGEKLVRKSLSKIPNGLYSGYGQMDSNGVNEGIVKFKISIEVKDSDLILDFTEVPDQQNGPINCPLPSTVSKARVAFAMMAG</sequence>
<organism evidence="2">
    <name type="scientific">marine metagenome</name>
    <dbReference type="NCBI Taxonomy" id="408172"/>
    <lineage>
        <taxon>unclassified sequences</taxon>
        <taxon>metagenomes</taxon>
        <taxon>ecological metagenomes</taxon>
    </lineage>
</organism>
<evidence type="ECO:0000313" key="2">
    <source>
        <dbReference type="EMBL" id="SVA07714.1"/>
    </source>
</evidence>